<feature type="transmembrane region" description="Helical" evidence="1">
    <location>
        <begin position="102"/>
        <end position="124"/>
    </location>
</feature>
<evidence type="ECO:0000256" key="1">
    <source>
        <dbReference type="SAM" id="Phobius"/>
    </source>
</evidence>
<gene>
    <name evidence="2" type="ORF">GOC74_15070</name>
</gene>
<comment type="caution">
    <text evidence="2">The sequence shown here is derived from an EMBL/GenBank/DDBJ whole genome shotgun (WGS) entry which is preliminary data.</text>
</comment>
<evidence type="ECO:0000313" key="2">
    <source>
        <dbReference type="EMBL" id="NLV11247.1"/>
    </source>
</evidence>
<dbReference type="OrthoDB" id="340376at2157"/>
<dbReference type="RefSeq" id="WP_170094957.1">
    <property type="nucleotide sequence ID" value="NZ_WOYG01000001.1"/>
</dbReference>
<dbReference type="EMBL" id="WOYG01000001">
    <property type="protein sequence ID" value="NLV11247.1"/>
    <property type="molecule type" value="Genomic_DNA"/>
</dbReference>
<keyword evidence="1" id="KW-0812">Transmembrane</keyword>
<proteinExistence type="predicted"/>
<name>A0A847UG79_9EURY</name>
<keyword evidence="1" id="KW-0472">Membrane</keyword>
<feature type="transmembrane region" description="Helical" evidence="1">
    <location>
        <begin position="78"/>
        <end position="96"/>
    </location>
</feature>
<keyword evidence="1" id="KW-1133">Transmembrane helix</keyword>
<dbReference type="Proteomes" id="UP000608662">
    <property type="component" value="Unassembled WGS sequence"/>
</dbReference>
<evidence type="ECO:0000313" key="3">
    <source>
        <dbReference type="Proteomes" id="UP000608662"/>
    </source>
</evidence>
<feature type="transmembrane region" description="Helical" evidence="1">
    <location>
        <begin position="39"/>
        <end position="57"/>
    </location>
</feature>
<sequence>MGFERHPQFLPDYPPTWLDILMGIFMLWLSSYVQTRVVAWPWFLAGTAVTLLTLGPFKHTSLGRQIDEHGNDGSGVRKLAIVGLIAGVLWGLILLLKIPVPIATSGVAGAMAGVSVFVFVHLASARSVDGWVRRER</sequence>
<protein>
    <submittedName>
        <fullName evidence="2">Uncharacterized protein</fullName>
    </submittedName>
</protein>
<reference evidence="2" key="1">
    <citation type="submission" date="2019-12" db="EMBL/GenBank/DDBJ databases">
        <title>Whole-genome sequence of Halomicrobium mukohataei pws1.</title>
        <authorList>
            <person name="Verma D.K."/>
            <person name="Gopal K."/>
            <person name="Prasad E.S."/>
        </authorList>
    </citation>
    <scope>NUCLEOTIDE SEQUENCE</scope>
    <source>
        <strain evidence="2">Pws1</strain>
    </source>
</reference>
<accession>A0A847UG79</accession>
<feature type="transmembrane region" description="Helical" evidence="1">
    <location>
        <begin position="16"/>
        <end position="33"/>
    </location>
</feature>
<organism evidence="2 3">
    <name type="scientific">Halomicrobium mukohataei</name>
    <dbReference type="NCBI Taxonomy" id="57705"/>
    <lineage>
        <taxon>Archaea</taxon>
        <taxon>Methanobacteriati</taxon>
        <taxon>Methanobacteriota</taxon>
        <taxon>Stenosarchaea group</taxon>
        <taxon>Halobacteria</taxon>
        <taxon>Halobacteriales</taxon>
        <taxon>Haloarculaceae</taxon>
        <taxon>Halomicrobium</taxon>
    </lineage>
</organism>
<dbReference type="AlphaFoldDB" id="A0A847UG79"/>